<dbReference type="Proteomes" id="UP001307889">
    <property type="component" value="Chromosome 5"/>
</dbReference>
<proteinExistence type="predicted"/>
<organism evidence="2 3">
    <name type="scientific">Nesidiocoris tenuis</name>
    <dbReference type="NCBI Taxonomy" id="355587"/>
    <lineage>
        <taxon>Eukaryota</taxon>
        <taxon>Metazoa</taxon>
        <taxon>Ecdysozoa</taxon>
        <taxon>Arthropoda</taxon>
        <taxon>Hexapoda</taxon>
        <taxon>Insecta</taxon>
        <taxon>Pterygota</taxon>
        <taxon>Neoptera</taxon>
        <taxon>Paraneoptera</taxon>
        <taxon>Hemiptera</taxon>
        <taxon>Heteroptera</taxon>
        <taxon>Panheteroptera</taxon>
        <taxon>Cimicomorpha</taxon>
        <taxon>Miridae</taxon>
        <taxon>Dicyphina</taxon>
        <taxon>Nesidiocoris</taxon>
    </lineage>
</organism>
<evidence type="ECO:0000313" key="2">
    <source>
        <dbReference type="EMBL" id="BES94965.1"/>
    </source>
</evidence>
<evidence type="ECO:0000256" key="1">
    <source>
        <dbReference type="SAM" id="MobiDB-lite"/>
    </source>
</evidence>
<sequence>MGQWVDVPPAPRSPAEAAGAGRPQTEAAGEAMAARFKFKDGPINTGPAPPSPLPKIRRPCVPFVFAGERIPKFDL</sequence>
<accession>A0ABN7AVL1</accession>
<reference evidence="2 3" key="1">
    <citation type="submission" date="2023-09" db="EMBL/GenBank/DDBJ databases">
        <title>Nesidiocoris tenuis whole genome shotgun sequence.</title>
        <authorList>
            <person name="Shibata T."/>
            <person name="Shimoda M."/>
            <person name="Kobayashi T."/>
            <person name="Uehara T."/>
        </authorList>
    </citation>
    <scope>NUCLEOTIDE SEQUENCE [LARGE SCALE GENOMIC DNA]</scope>
    <source>
        <strain evidence="2 3">Japan</strain>
    </source>
</reference>
<keyword evidence="3" id="KW-1185">Reference proteome</keyword>
<evidence type="ECO:0000313" key="3">
    <source>
        <dbReference type="Proteomes" id="UP001307889"/>
    </source>
</evidence>
<gene>
    <name evidence="2" type="ORF">NTJ_07775</name>
</gene>
<protein>
    <submittedName>
        <fullName evidence="2">Uncharacterized protein</fullName>
    </submittedName>
</protein>
<dbReference type="EMBL" id="AP028913">
    <property type="protein sequence ID" value="BES94965.1"/>
    <property type="molecule type" value="Genomic_DNA"/>
</dbReference>
<name>A0ABN7AVL1_9HEMI</name>
<feature type="region of interest" description="Disordered" evidence="1">
    <location>
        <begin position="1"/>
        <end position="54"/>
    </location>
</feature>